<dbReference type="RefSeq" id="WP_023496001.1">
    <property type="nucleotide sequence ID" value="NZ_AYLO01000122.1"/>
</dbReference>
<evidence type="ECO:0000313" key="3">
    <source>
        <dbReference type="Proteomes" id="UP000017842"/>
    </source>
</evidence>
<name>V5DQ88_9GAMM</name>
<organism evidence="2 3">
    <name type="scientific">Methyloglobulus morosus KoM1</name>
    <dbReference type="NCBI Taxonomy" id="1116472"/>
    <lineage>
        <taxon>Bacteria</taxon>
        <taxon>Pseudomonadati</taxon>
        <taxon>Pseudomonadota</taxon>
        <taxon>Gammaproteobacteria</taxon>
        <taxon>Methylococcales</taxon>
        <taxon>Methylococcaceae</taxon>
        <taxon>Methyloglobulus</taxon>
    </lineage>
</organism>
<gene>
    <name evidence="2" type="ORF">MGMO_131c00030</name>
</gene>
<evidence type="ECO:0000256" key="1">
    <source>
        <dbReference type="SAM" id="SignalP"/>
    </source>
</evidence>
<evidence type="ECO:0000313" key="2">
    <source>
        <dbReference type="EMBL" id="ESS69561.1"/>
    </source>
</evidence>
<keyword evidence="3" id="KW-1185">Reference proteome</keyword>
<reference evidence="2 3" key="1">
    <citation type="journal article" date="2013" name="Genome Announc.">
        <title>Draft Genome Sequence of the Methanotrophic Gammaproteobacterium Methyloglobulus morosus DSM 22980 Strain KoM1.</title>
        <authorList>
            <person name="Poehlein A."/>
            <person name="Deutzmann J.S."/>
            <person name="Daniel R."/>
            <person name="Simeonova D.D."/>
        </authorList>
    </citation>
    <scope>NUCLEOTIDE SEQUENCE [LARGE SCALE GENOMIC DNA]</scope>
    <source>
        <strain evidence="2 3">KoM1</strain>
    </source>
</reference>
<dbReference type="EMBL" id="AYLO01000122">
    <property type="protein sequence ID" value="ESS69561.1"/>
    <property type="molecule type" value="Genomic_DNA"/>
</dbReference>
<feature type="chain" id="PRO_5004732059" evidence="1">
    <location>
        <begin position="23"/>
        <end position="137"/>
    </location>
</feature>
<dbReference type="Proteomes" id="UP000017842">
    <property type="component" value="Unassembled WGS sequence"/>
</dbReference>
<keyword evidence="1" id="KW-0732">Signal</keyword>
<dbReference type="AlphaFoldDB" id="V5DQ88"/>
<dbReference type="OrthoDB" id="5568542at2"/>
<feature type="signal peptide" evidence="1">
    <location>
        <begin position="1"/>
        <end position="22"/>
    </location>
</feature>
<accession>V5DQ88</accession>
<protein>
    <submittedName>
        <fullName evidence="2">Uncharacterized protein</fullName>
    </submittedName>
</protein>
<proteinExistence type="predicted"/>
<comment type="caution">
    <text evidence="2">The sequence shown here is derived from an EMBL/GenBank/DDBJ whole genome shotgun (WGS) entry which is preliminary data.</text>
</comment>
<sequence length="137" mass="14743">MFKAIFIAPLLALAMSFQQAHADDTSIALQETQDCLRKQNCSSATTDAGKAADRKVLDALGGDASIKQELYGISADILPILVQQAGGDTTKMLAILEKAQNNPEDFLKLLPLELQNRIKIVATGLDKDQALKGGKKF</sequence>
<dbReference type="eggNOG" id="ENOG502ZEUY">
    <property type="taxonomic scope" value="Bacteria"/>
</dbReference>